<dbReference type="PANTHER" id="PTHR43537">
    <property type="entry name" value="TRANSCRIPTIONAL REGULATOR, GNTR FAMILY"/>
    <property type="match status" value="1"/>
</dbReference>
<comment type="caution">
    <text evidence="6">The sequence shown here is derived from an EMBL/GenBank/DDBJ whole genome shotgun (WGS) entry which is preliminary data.</text>
</comment>
<dbReference type="InterPro" id="IPR000524">
    <property type="entry name" value="Tscrpt_reg_HTH_GntR"/>
</dbReference>
<dbReference type="Pfam" id="PF07729">
    <property type="entry name" value="FCD"/>
    <property type="match status" value="1"/>
</dbReference>
<feature type="compositionally biased region" description="Polar residues" evidence="4">
    <location>
        <begin position="1"/>
        <end position="10"/>
    </location>
</feature>
<dbReference type="SMART" id="SM00345">
    <property type="entry name" value="HTH_GNTR"/>
    <property type="match status" value="1"/>
</dbReference>
<dbReference type="InterPro" id="IPR036390">
    <property type="entry name" value="WH_DNA-bd_sf"/>
</dbReference>
<reference evidence="7" key="1">
    <citation type="submission" date="2019-09" db="EMBL/GenBank/DDBJ databases">
        <title>Mumia zhuanghuii sp. nov. isolated from the intestinal contents of plateau pika (Ochotona curzoniae) in the Qinghai-Tibet plateau of China.</title>
        <authorList>
            <person name="Tian Z."/>
        </authorList>
    </citation>
    <scope>NUCLEOTIDE SEQUENCE [LARGE SCALE GENOMIC DNA]</scope>
    <source>
        <strain evidence="7">JCM 30598</strain>
    </source>
</reference>
<dbReference type="Pfam" id="PF00392">
    <property type="entry name" value="GntR"/>
    <property type="match status" value="1"/>
</dbReference>
<dbReference type="InterPro" id="IPR011711">
    <property type="entry name" value="GntR_C"/>
</dbReference>
<dbReference type="OrthoDB" id="8680240at2"/>
<dbReference type="Proteomes" id="UP000325827">
    <property type="component" value="Unassembled WGS sequence"/>
</dbReference>
<feature type="domain" description="HTH gntR-type" evidence="5">
    <location>
        <begin position="18"/>
        <end position="88"/>
    </location>
</feature>
<evidence type="ECO:0000259" key="5">
    <source>
        <dbReference type="PROSITE" id="PS50949"/>
    </source>
</evidence>
<dbReference type="Gene3D" id="1.10.10.10">
    <property type="entry name" value="Winged helix-like DNA-binding domain superfamily/Winged helix DNA-binding domain"/>
    <property type="match status" value="1"/>
</dbReference>
<dbReference type="SMART" id="SM00895">
    <property type="entry name" value="FCD"/>
    <property type="match status" value="1"/>
</dbReference>
<evidence type="ECO:0000256" key="1">
    <source>
        <dbReference type="ARBA" id="ARBA00023015"/>
    </source>
</evidence>
<organism evidence="6 7">
    <name type="scientific">Microbacterium rhizomatis</name>
    <dbReference type="NCBI Taxonomy" id="1631477"/>
    <lineage>
        <taxon>Bacteria</taxon>
        <taxon>Bacillati</taxon>
        <taxon>Actinomycetota</taxon>
        <taxon>Actinomycetes</taxon>
        <taxon>Micrococcales</taxon>
        <taxon>Microbacteriaceae</taxon>
        <taxon>Microbacterium</taxon>
    </lineage>
</organism>
<evidence type="ECO:0000256" key="2">
    <source>
        <dbReference type="ARBA" id="ARBA00023125"/>
    </source>
</evidence>
<dbReference type="PANTHER" id="PTHR43537:SF24">
    <property type="entry name" value="GLUCONATE OPERON TRANSCRIPTIONAL REPRESSOR"/>
    <property type="match status" value="1"/>
</dbReference>
<protein>
    <submittedName>
        <fullName evidence="6">FadR family transcriptional regulator</fullName>
    </submittedName>
</protein>
<accession>A0A5J5J2D4</accession>
<dbReference type="EMBL" id="VYSA01000002">
    <property type="protein sequence ID" value="KAA9108194.1"/>
    <property type="molecule type" value="Genomic_DNA"/>
</dbReference>
<sequence>MTGPVTSDTRASTRRGRPRKPMILAETIADGIVDAGMRPGERLPAEAEMALKYSAGRASVRESLRILEAEGIVETRVGAGGGAFVAHPRRESIARPLSVLMRMSDIGLREVLEARLLIEPSLAAAAASHCTPAQAALLESANDALGRLEEGGEDWRRMNREYHTLIAEIAANRPLAMMWDILSMIADGHDAGVRYPAHSLHEADAAHRKILRAIVAGDGEGAARAMRIHLEAMAEHVARSYPQLLDGPIAIVRSQS</sequence>
<evidence type="ECO:0000313" key="6">
    <source>
        <dbReference type="EMBL" id="KAA9108194.1"/>
    </source>
</evidence>
<gene>
    <name evidence="6" type="ORF">F6B43_12395</name>
</gene>
<dbReference type="PRINTS" id="PR00035">
    <property type="entry name" value="HTHGNTR"/>
</dbReference>
<keyword evidence="1" id="KW-0805">Transcription regulation</keyword>
<dbReference type="GO" id="GO:0003677">
    <property type="term" value="F:DNA binding"/>
    <property type="evidence" value="ECO:0007669"/>
    <property type="project" value="UniProtKB-KW"/>
</dbReference>
<dbReference type="AlphaFoldDB" id="A0A5J5J2D4"/>
<dbReference type="SUPFAM" id="SSF48008">
    <property type="entry name" value="GntR ligand-binding domain-like"/>
    <property type="match status" value="1"/>
</dbReference>
<dbReference type="GO" id="GO:0003700">
    <property type="term" value="F:DNA-binding transcription factor activity"/>
    <property type="evidence" value="ECO:0007669"/>
    <property type="project" value="InterPro"/>
</dbReference>
<dbReference type="SUPFAM" id="SSF46785">
    <property type="entry name" value="Winged helix' DNA-binding domain"/>
    <property type="match status" value="1"/>
</dbReference>
<evidence type="ECO:0000313" key="7">
    <source>
        <dbReference type="Proteomes" id="UP000325827"/>
    </source>
</evidence>
<dbReference type="InterPro" id="IPR036388">
    <property type="entry name" value="WH-like_DNA-bd_sf"/>
</dbReference>
<dbReference type="PROSITE" id="PS50949">
    <property type="entry name" value="HTH_GNTR"/>
    <property type="match status" value="1"/>
</dbReference>
<dbReference type="Gene3D" id="1.20.120.530">
    <property type="entry name" value="GntR ligand-binding domain-like"/>
    <property type="match status" value="1"/>
</dbReference>
<keyword evidence="2" id="KW-0238">DNA-binding</keyword>
<dbReference type="CDD" id="cd07377">
    <property type="entry name" value="WHTH_GntR"/>
    <property type="match status" value="1"/>
</dbReference>
<keyword evidence="7" id="KW-1185">Reference proteome</keyword>
<proteinExistence type="predicted"/>
<evidence type="ECO:0000256" key="4">
    <source>
        <dbReference type="SAM" id="MobiDB-lite"/>
    </source>
</evidence>
<feature type="region of interest" description="Disordered" evidence="4">
    <location>
        <begin position="1"/>
        <end position="20"/>
    </location>
</feature>
<evidence type="ECO:0000256" key="3">
    <source>
        <dbReference type="ARBA" id="ARBA00023163"/>
    </source>
</evidence>
<keyword evidence="3" id="KW-0804">Transcription</keyword>
<dbReference type="InterPro" id="IPR008920">
    <property type="entry name" value="TF_FadR/GntR_C"/>
</dbReference>
<name>A0A5J5J2D4_9MICO</name>